<accession>A0A8S1TY94</accession>
<name>A0A8S1TY94_PAROT</name>
<keyword evidence="2" id="KW-1185">Reference proteome</keyword>
<dbReference type="GO" id="GO:0016226">
    <property type="term" value="P:iron-sulfur cluster assembly"/>
    <property type="evidence" value="ECO:0007669"/>
    <property type="project" value="TreeGrafter"/>
</dbReference>
<dbReference type="AlphaFoldDB" id="A0A8S1TY94"/>
<proteinExistence type="predicted"/>
<evidence type="ECO:0000313" key="1">
    <source>
        <dbReference type="EMBL" id="CAD8157805.1"/>
    </source>
</evidence>
<organism evidence="1 2">
    <name type="scientific">Paramecium octaurelia</name>
    <dbReference type="NCBI Taxonomy" id="43137"/>
    <lineage>
        <taxon>Eukaryota</taxon>
        <taxon>Sar</taxon>
        <taxon>Alveolata</taxon>
        <taxon>Ciliophora</taxon>
        <taxon>Intramacronucleata</taxon>
        <taxon>Oligohymenophorea</taxon>
        <taxon>Peniculida</taxon>
        <taxon>Parameciidae</taxon>
        <taxon>Paramecium</taxon>
    </lineage>
</organism>
<sequence length="352" mass="41974">MKQRSSQQSKRSPPLFKEIKNRSLQTYEACFEMAFNMDDSLFLISTYDDVQIFQFKNGFFKFVQNEYKQKGCWIRYSTFFNQRQQIMPPEIKFVRIYPINLMSSPKYLQTLQLHSLPNILHNSQKQIIVGGNVIQIWKIKNNSWYCSQIINQPEQSQVYGISINDEGNTIVACCKSQKIVVLECNSTSNWLVAQIIQVNRIGYQISFINNEVFTYQSVSERKIILYAKNKQNLFTKRRAFKMEFGGSIYCPKFCCFKFPPIFNKNKELLINKFNQKLQIIRFHKEQTNRVKWELKIEQQFKLGSFFFVGAITHNGDHLITYERREGIYQVWQHRDARRKKGRYQQNQNKQIN</sequence>
<reference evidence="1" key="1">
    <citation type="submission" date="2021-01" db="EMBL/GenBank/DDBJ databases">
        <authorList>
            <consortium name="Genoscope - CEA"/>
            <person name="William W."/>
        </authorList>
    </citation>
    <scope>NUCLEOTIDE SEQUENCE</scope>
</reference>
<evidence type="ECO:0000313" key="2">
    <source>
        <dbReference type="Proteomes" id="UP000683925"/>
    </source>
</evidence>
<dbReference type="PANTHER" id="PTHR19920">
    <property type="entry name" value="WD40 PROTEIN CIAO1"/>
    <property type="match status" value="1"/>
</dbReference>
<gene>
    <name evidence="1" type="ORF">POCTA_138.1.T0340170</name>
</gene>
<dbReference type="Proteomes" id="UP000683925">
    <property type="component" value="Unassembled WGS sequence"/>
</dbReference>
<comment type="caution">
    <text evidence="1">The sequence shown here is derived from an EMBL/GenBank/DDBJ whole genome shotgun (WGS) entry which is preliminary data.</text>
</comment>
<dbReference type="GO" id="GO:0097361">
    <property type="term" value="C:cytosolic [4Fe-4S] assembly targeting complex"/>
    <property type="evidence" value="ECO:0007669"/>
    <property type="project" value="TreeGrafter"/>
</dbReference>
<dbReference type="OrthoDB" id="10371699at2759"/>
<protein>
    <submittedName>
        <fullName evidence="1">Uncharacterized protein</fullName>
    </submittedName>
</protein>
<dbReference type="PANTHER" id="PTHR19920:SF0">
    <property type="entry name" value="CYTOSOLIC IRON-SULFUR PROTEIN ASSEMBLY PROTEIN CIAO1-RELATED"/>
    <property type="match status" value="1"/>
</dbReference>
<dbReference type="EMBL" id="CAJJDP010000034">
    <property type="protein sequence ID" value="CAD8157805.1"/>
    <property type="molecule type" value="Genomic_DNA"/>
</dbReference>
<dbReference type="OMA" id="TIVACCK"/>